<feature type="domain" description="HTH lysR-type" evidence="5">
    <location>
        <begin position="4"/>
        <end position="61"/>
    </location>
</feature>
<comment type="similarity">
    <text evidence="1">Belongs to the LysR transcriptional regulatory family.</text>
</comment>
<dbReference type="FunFam" id="1.10.10.10:FF:000001">
    <property type="entry name" value="LysR family transcriptional regulator"/>
    <property type="match status" value="1"/>
</dbReference>
<comment type="caution">
    <text evidence="6">The sequence shown here is derived from an EMBL/GenBank/DDBJ whole genome shotgun (WGS) entry which is preliminary data.</text>
</comment>
<dbReference type="Pfam" id="PF00126">
    <property type="entry name" value="HTH_1"/>
    <property type="match status" value="1"/>
</dbReference>
<dbReference type="PROSITE" id="PS50931">
    <property type="entry name" value="HTH_LYSR"/>
    <property type="match status" value="1"/>
</dbReference>
<accession>A0A431WUF9</accession>
<dbReference type="GO" id="GO:0043565">
    <property type="term" value="F:sequence-specific DNA binding"/>
    <property type="evidence" value="ECO:0007669"/>
    <property type="project" value="TreeGrafter"/>
</dbReference>
<dbReference type="AlphaFoldDB" id="A0A431WUF9"/>
<keyword evidence="4" id="KW-0804">Transcription</keyword>
<dbReference type="Gene3D" id="1.10.10.10">
    <property type="entry name" value="Winged helix-like DNA-binding domain superfamily/Winged helix DNA-binding domain"/>
    <property type="match status" value="1"/>
</dbReference>
<dbReference type="PANTHER" id="PTHR30537">
    <property type="entry name" value="HTH-TYPE TRANSCRIPTIONAL REGULATOR"/>
    <property type="match status" value="1"/>
</dbReference>
<gene>
    <name evidence="6" type="ORF">EKG38_09855</name>
</gene>
<dbReference type="Gene3D" id="3.40.190.290">
    <property type="match status" value="1"/>
</dbReference>
<dbReference type="SUPFAM" id="SSF46785">
    <property type="entry name" value="Winged helix' DNA-binding domain"/>
    <property type="match status" value="1"/>
</dbReference>
<dbReference type="EMBL" id="RXNU01000004">
    <property type="protein sequence ID" value="RTR39212.1"/>
    <property type="molecule type" value="Genomic_DNA"/>
</dbReference>
<evidence type="ECO:0000256" key="4">
    <source>
        <dbReference type="ARBA" id="ARBA00023163"/>
    </source>
</evidence>
<evidence type="ECO:0000256" key="3">
    <source>
        <dbReference type="ARBA" id="ARBA00023125"/>
    </source>
</evidence>
<evidence type="ECO:0000256" key="2">
    <source>
        <dbReference type="ARBA" id="ARBA00023015"/>
    </source>
</evidence>
<evidence type="ECO:0000259" key="5">
    <source>
        <dbReference type="PROSITE" id="PS50931"/>
    </source>
</evidence>
<dbReference type="Proteomes" id="UP000267448">
    <property type="component" value="Unassembled WGS sequence"/>
</dbReference>
<proteinExistence type="inferred from homology"/>
<dbReference type="InterPro" id="IPR036390">
    <property type="entry name" value="WH_DNA-bd_sf"/>
</dbReference>
<keyword evidence="7" id="KW-1185">Reference proteome</keyword>
<name>A0A431WUF9_9GAMM</name>
<keyword evidence="2" id="KW-0805">Transcription regulation</keyword>
<dbReference type="RefSeq" id="WP_126520080.1">
    <property type="nucleotide sequence ID" value="NZ_RXNU01000004.1"/>
</dbReference>
<dbReference type="GO" id="GO:0003700">
    <property type="term" value="F:DNA-binding transcription factor activity"/>
    <property type="evidence" value="ECO:0007669"/>
    <property type="project" value="InterPro"/>
</dbReference>
<dbReference type="InterPro" id="IPR058163">
    <property type="entry name" value="LysR-type_TF_proteobact-type"/>
</dbReference>
<dbReference type="Pfam" id="PF03466">
    <property type="entry name" value="LysR_substrate"/>
    <property type="match status" value="1"/>
</dbReference>
<organism evidence="6 7">
    <name type="scientific">Shewanella canadensis</name>
    <dbReference type="NCBI Taxonomy" id="271096"/>
    <lineage>
        <taxon>Bacteria</taxon>
        <taxon>Pseudomonadati</taxon>
        <taxon>Pseudomonadota</taxon>
        <taxon>Gammaproteobacteria</taxon>
        <taxon>Alteromonadales</taxon>
        <taxon>Shewanellaceae</taxon>
        <taxon>Shewanella</taxon>
    </lineage>
</organism>
<evidence type="ECO:0000256" key="1">
    <source>
        <dbReference type="ARBA" id="ARBA00009437"/>
    </source>
</evidence>
<evidence type="ECO:0000313" key="6">
    <source>
        <dbReference type="EMBL" id="RTR39212.1"/>
    </source>
</evidence>
<dbReference type="CDD" id="cd08422">
    <property type="entry name" value="PBP2_CrgA_like"/>
    <property type="match status" value="1"/>
</dbReference>
<dbReference type="GO" id="GO:0006351">
    <property type="term" value="P:DNA-templated transcription"/>
    <property type="evidence" value="ECO:0007669"/>
    <property type="project" value="TreeGrafter"/>
</dbReference>
<dbReference type="PANTHER" id="PTHR30537:SF68">
    <property type="entry name" value="TRANSCRIPTIONAL REGULATOR-RELATED"/>
    <property type="match status" value="1"/>
</dbReference>
<protein>
    <submittedName>
        <fullName evidence="6">LysR family transcriptional regulator</fullName>
    </submittedName>
</protein>
<dbReference type="InterPro" id="IPR036388">
    <property type="entry name" value="WH-like_DNA-bd_sf"/>
</dbReference>
<dbReference type="InterPro" id="IPR005119">
    <property type="entry name" value="LysR_subst-bd"/>
</dbReference>
<dbReference type="SUPFAM" id="SSF53850">
    <property type="entry name" value="Periplasmic binding protein-like II"/>
    <property type="match status" value="1"/>
</dbReference>
<dbReference type="OrthoDB" id="9786526at2"/>
<keyword evidence="3" id="KW-0238">DNA-binding</keyword>
<evidence type="ECO:0000313" key="7">
    <source>
        <dbReference type="Proteomes" id="UP000267448"/>
    </source>
</evidence>
<dbReference type="InterPro" id="IPR000847">
    <property type="entry name" value="LysR_HTH_N"/>
</dbReference>
<reference evidence="6 7" key="1">
    <citation type="submission" date="2018-12" db="EMBL/GenBank/DDBJ databases">
        <authorList>
            <person name="Yu L."/>
        </authorList>
    </citation>
    <scope>NUCLEOTIDE SEQUENCE [LARGE SCALE GENOMIC DNA]</scope>
    <source>
        <strain evidence="6 7">HAW-EB2</strain>
    </source>
</reference>
<sequence>MRSMNFDDMQLFVRVVEHGSFTRAADYCGIPKSTLSRRISELEKNLNVRLLHRTTRHFTLTELGEKFYERALSILHEVKDTQLMLDQQKEHASGRLRVFAPVMFNSFFTREITALCLKYPQLVLELRTPESSPNDISERRFDLLLNPGELQDSTLIGKRIAQFQSSYYASPAYLKRAGTPETPEQIAAHDQIFLSFQQSDSPRWKFDDGESQQWLELSPKFIVDSPELVLRLTEAGLGITQLPKMLANPLVEQGALQPLFNNRFQSSTPLYAVYHDRRFPSQKIRLMLSYLEQTMQQNIDALESASDENR</sequence>